<dbReference type="PANTHER" id="PTHR12149:SF8">
    <property type="entry name" value="PROTEIN-RIBULOSAMINE 3-KINASE"/>
    <property type="match status" value="1"/>
</dbReference>
<accession>A0A0A7EFR6</accession>
<dbReference type="EMBL" id="CP009888">
    <property type="protein sequence ID" value="AIY65454.1"/>
    <property type="molecule type" value="Genomic_DNA"/>
</dbReference>
<dbReference type="OrthoDB" id="5291879at2"/>
<dbReference type="RefSeq" id="WP_038641353.1">
    <property type="nucleotide sequence ID" value="NZ_CP009888.1"/>
</dbReference>
<protein>
    <submittedName>
        <fullName evidence="3">Fructosamine kinase</fullName>
    </submittedName>
</protein>
<dbReference type="SUPFAM" id="SSF56112">
    <property type="entry name" value="Protein kinase-like (PK-like)"/>
    <property type="match status" value="1"/>
</dbReference>
<evidence type="ECO:0000256" key="2">
    <source>
        <dbReference type="PIRNR" id="PIRNR006221"/>
    </source>
</evidence>
<sequence length="291" mass="34032">MWNSLLNELSIVLHRDFSKAHKHQLASSNKANIYKLSDDKQAFFVKVAAKDHLDKFEQERICLNTLTTESVFYVADSILVGQSSEFAYHVIEWLDLQEGTDKEWYQFGVSLAKLHLKHTQEMFGFDTDNYIGDTQQPNEWQKYWHTFFAEERIGFQLQLLAEKGVQLVDIDKFVDVTKQALHSHHCKPSLLHGDLWRGNIGFCNSNPSLFDPACYYGDREADIAMTELFGKFNPAFYRGYQDTYPLPDKYQERKHIYNLYHLLNHGNLFGNQYIEDAHLNMVKIQQNYGLD</sequence>
<gene>
    <name evidence="3" type="ORF">OM33_10060</name>
</gene>
<dbReference type="PIRSF" id="PIRSF006221">
    <property type="entry name" value="Ketosamine-3-kinase"/>
    <property type="match status" value="1"/>
</dbReference>
<dbReference type="InterPro" id="IPR011009">
    <property type="entry name" value="Kinase-like_dom_sf"/>
</dbReference>
<dbReference type="PANTHER" id="PTHR12149">
    <property type="entry name" value="FRUCTOSAMINE 3 KINASE-RELATED PROTEIN"/>
    <property type="match status" value="1"/>
</dbReference>
<dbReference type="AlphaFoldDB" id="A0A0A7EFR6"/>
<keyword evidence="4" id="KW-1185">Reference proteome</keyword>
<evidence type="ECO:0000256" key="1">
    <source>
        <dbReference type="ARBA" id="ARBA00009460"/>
    </source>
</evidence>
<evidence type="ECO:0000313" key="3">
    <source>
        <dbReference type="EMBL" id="AIY65454.1"/>
    </source>
</evidence>
<organism evidence="3 4">
    <name type="scientific">Pseudoalteromonas piratica</name>
    <dbReference type="NCBI Taxonomy" id="1348114"/>
    <lineage>
        <taxon>Bacteria</taxon>
        <taxon>Pseudomonadati</taxon>
        <taxon>Pseudomonadota</taxon>
        <taxon>Gammaproteobacteria</taxon>
        <taxon>Alteromonadales</taxon>
        <taxon>Pseudoalteromonadaceae</taxon>
        <taxon>Pseudoalteromonas</taxon>
    </lineage>
</organism>
<dbReference type="Gene3D" id="3.90.1200.10">
    <property type="match status" value="1"/>
</dbReference>
<dbReference type="STRING" id="1348114.OM33_10060"/>
<keyword evidence="2 3" id="KW-0418">Kinase</keyword>
<dbReference type="Proteomes" id="UP000030341">
    <property type="component" value="Chromosome 1"/>
</dbReference>
<dbReference type="Gene3D" id="3.30.200.20">
    <property type="entry name" value="Phosphorylase Kinase, domain 1"/>
    <property type="match status" value="1"/>
</dbReference>
<dbReference type="eggNOG" id="COG3001">
    <property type="taxonomic scope" value="Bacteria"/>
</dbReference>
<keyword evidence="2" id="KW-0808">Transferase</keyword>
<dbReference type="KEGG" id="pseo:OM33_10060"/>
<comment type="similarity">
    <text evidence="1 2">Belongs to the fructosamine kinase family.</text>
</comment>
<evidence type="ECO:0000313" key="4">
    <source>
        <dbReference type="Proteomes" id="UP000030341"/>
    </source>
</evidence>
<proteinExistence type="inferred from homology"/>
<reference evidence="3 4" key="1">
    <citation type="submission" date="2014-11" db="EMBL/GenBank/DDBJ databases">
        <title>Complete Genome Sequence of Pseudoalteromonas sp. Strain OCN003 Isolated from Kaneohe Bay, Oahu, Hawaii.</title>
        <authorList>
            <person name="Beurmann S."/>
            <person name="Videau P."/>
            <person name="Ushijima B."/>
            <person name="Smith A.M."/>
            <person name="Aeby G.S."/>
            <person name="Callahan S.M."/>
            <person name="Belcaid M."/>
        </authorList>
    </citation>
    <scope>NUCLEOTIDE SEQUENCE [LARGE SCALE GENOMIC DNA]</scope>
    <source>
        <strain evidence="3 4">OCN003</strain>
    </source>
</reference>
<dbReference type="HOGENOM" id="CLU_036517_0_1_6"/>
<dbReference type="Pfam" id="PF03881">
    <property type="entry name" value="Fructosamin_kin"/>
    <property type="match status" value="1"/>
</dbReference>
<name>A0A0A7EFR6_9GAMM</name>
<dbReference type="InterPro" id="IPR016477">
    <property type="entry name" value="Fructo-/Ketosamine-3-kinase"/>
</dbReference>
<dbReference type="GO" id="GO:0016301">
    <property type="term" value="F:kinase activity"/>
    <property type="evidence" value="ECO:0007669"/>
    <property type="project" value="UniProtKB-UniRule"/>
</dbReference>